<evidence type="ECO:0000256" key="8">
    <source>
        <dbReference type="SAM" id="Phobius"/>
    </source>
</evidence>
<comment type="caution">
    <text evidence="10">The sequence shown here is derived from an EMBL/GenBank/DDBJ whole genome shotgun (WGS) entry which is preliminary data.</text>
</comment>
<evidence type="ECO:0000313" key="11">
    <source>
        <dbReference type="EMBL" id="RXN35097.1"/>
    </source>
</evidence>
<comment type="similarity">
    <text evidence="6">Belongs to the MDFI family.</text>
</comment>
<dbReference type="SMART" id="SM00462">
    <property type="entry name" value="PTB"/>
    <property type="match status" value="1"/>
</dbReference>
<keyword evidence="3 8" id="KW-0812">Transmembrane</keyword>
<dbReference type="InterPro" id="IPR009790">
    <property type="entry name" value="TMEM106"/>
</dbReference>
<dbReference type="PANTHER" id="PTHR28556:SF5">
    <property type="entry name" value="TRANSMEMBRANE PROTEIN 106C"/>
    <property type="match status" value="1"/>
</dbReference>
<dbReference type="CDD" id="cd00934">
    <property type="entry name" value="PTB"/>
    <property type="match status" value="1"/>
</dbReference>
<dbReference type="Gene3D" id="2.30.29.30">
    <property type="entry name" value="Pleckstrin-homology domain (PH domain)/Phosphotyrosine-binding domain (PTB)"/>
    <property type="match status" value="1"/>
</dbReference>
<evidence type="ECO:0000256" key="2">
    <source>
        <dbReference type="ARBA" id="ARBA00008111"/>
    </source>
</evidence>
<evidence type="ECO:0000259" key="9">
    <source>
        <dbReference type="PROSITE" id="PS01179"/>
    </source>
</evidence>
<name>A0A498N285_LABRO</name>
<sequence>MSDIEDDSEIYFSVKFLGRIQVVRPSGMQILTDAVEALQDPNIVMEEKMKKTKVHLFLTRSAIDILEHKTKFMLYSCSLSSVSFCAVHPTQPKTLGFVARHPAADMYHCYIFQSKKFSHILVSIIGDAFRASKQDGGLHGHRDLVVEALRHKLLVSGWSWCVLPMGASVCRHGRSLLSRHSRAGHKGSLMGGDDSLDGLDRQEDIAQFPYVEFTGRDSITCPTCQGSGRIPSGQLNELVALIPYSDQRLQPRRTKLYVVLSVILCLLASFLVAFFLFPRPVLVVDDGIRSVTVHFDRNNSKVLINMTSSLNVTNSNFFTVLVDSVSCQVLYMKTVIGAQQLDNVIHIQPLSQKQVNFTVKMEIGGSLSYVYAFCTMASIKVHNIVVFMQMNEAVVSGVRRLSTISEQDVDAAAEPVSSASPGDSEWTGSSASLCSRGKPSAQSSSLTSFESSQPDAADDCASILLACLYCRFCDIIAMLPDTCERALGRCFPSYKYYSTSDEASKGKDWCSCNMDFDCSFMNSCQEASELLELAMEISEVCYR</sequence>
<dbReference type="PROSITE" id="PS01179">
    <property type="entry name" value="PID"/>
    <property type="match status" value="1"/>
</dbReference>
<dbReference type="SUPFAM" id="SSF50729">
    <property type="entry name" value="PH domain-like"/>
    <property type="match status" value="1"/>
</dbReference>
<protein>
    <submittedName>
        <fullName evidence="10">Transmembrane protein 106C</fullName>
    </submittedName>
</protein>
<evidence type="ECO:0000256" key="5">
    <source>
        <dbReference type="ARBA" id="ARBA00023136"/>
    </source>
</evidence>
<dbReference type="InterPro" id="IPR006020">
    <property type="entry name" value="PTB/PI_dom"/>
</dbReference>
<proteinExistence type="inferred from homology"/>
<evidence type="ECO:0000256" key="4">
    <source>
        <dbReference type="ARBA" id="ARBA00022989"/>
    </source>
</evidence>
<keyword evidence="12" id="KW-1185">Reference proteome</keyword>
<evidence type="ECO:0000256" key="1">
    <source>
        <dbReference type="ARBA" id="ARBA00004308"/>
    </source>
</evidence>
<reference evidence="10 12" key="1">
    <citation type="submission" date="2018-03" db="EMBL/GenBank/DDBJ databases">
        <title>Draft genome sequence of Rohu Carp (Labeo rohita).</title>
        <authorList>
            <person name="Das P."/>
            <person name="Kushwaha B."/>
            <person name="Joshi C.G."/>
            <person name="Kumar D."/>
            <person name="Nagpure N.S."/>
            <person name="Sahoo L."/>
            <person name="Das S.P."/>
            <person name="Bit A."/>
            <person name="Patnaik S."/>
            <person name="Meher P.K."/>
            <person name="Jayasankar P."/>
            <person name="Koringa P.G."/>
            <person name="Patel N.V."/>
            <person name="Hinsu A.T."/>
            <person name="Kumar R."/>
            <person name="Pandey M."/>
            <person name="Agarwal S."/>
            <person name="Srivastava S."/>
            <person name="Singh M."/>
            <person name="Iquebal M.A."/>
            <person name="Jaiswal S."/>
            <person name="Angadi U.B."/>
            <person name="Kumar N."/>
            <person name="Raza M."/>
            <person name="Shah T.M."/>
            <person name="Rai A."/>
            <person name="Jena J.K."/>
        </authorList>
    </citation>
    <scope>NUCLEOTIDE SEQUENCE [LARGE SCALE GENOMIC DNA]</scope>
    <source>
        <strain evidence="10">DASCIFA01</strain>
        <tissue evidence="10">Testis</tissue>
    </source>
</reference>
<keyword evidence="4 8" id="KW-1133">Transmembrane helix</keyword>
<gene>
    <name evidence="11" type="ORF">ROHU_003860</name>
    <name evidence="10" type="ORF">ROHU_005366</name>
</gene>
<comment type="subcellular location">
    <subcellularLocation>
        <location evidence="1">Endomembrane system</location>
    </subcellularLocation>
</comment>
<dbReference type="Pfam" id="PF00640">
    <property type="entry name" value="PID"/>
    <property type="match status" value="1"/>
</dbReference>
<feature type="domain" description="PID" evidence="9">
    <location>
        <begin position="12"/>
        <end position="129"/>
    </location>
</feature>
<evidence type="ECO:0000313" key="10">
    <source>
        <dbReference type="EMBL" id="RXN28278.1"/>
    </source>
</evidence>
<dbReference type="Pfam" id="PF07092">
    <property type="entry name" value="TMEM106"/>
    <property type="match status" value="1"/>
</dbReference>
<evidence type="ECO:0000256" key="7">
    <source>
        <dbReference type="SAM" id="MobiDB-lite"/>
    </source>
</evidence>
<feature type="transmembrane region" description="Helical" evidence="8">
    <location>
        <begin position="256"/>
        <end position="277"/>
    </location>
</feature>
<dbReference type="PANTHER" id="PTHR28556">
    <property type="entry name" value="TRANSMEMBRANE PROTEIN 106B"/>
    <property type="match status" value="1"/>
</dbReference>
<dbReference type="InterPro" id="IPR048511">
    <property type="entry name" value="TMEM106_N"/>
</dbReference>
<feature type="region of interest" description="Disordered" evidence="7">
    <location>
        <begin position="412"/>
        <end position="437"/>
    </location>
</feature>
<dbReference type="InterPro" id="IPR048509">
    <property type="entry name" value="TMEM106_C"/>
</dbReference>
<keyword evidence="5 8" id="KW-0472">Membrane</keyword>
<feature type="compositionally biased region" description="Polar residues" evidence="7">
    <location>
        <begin position="417"/>
        <end position="433"/>
    </location>
</feature>
<dbReference type="GO" id="GO:0010468">
    <property type="term" value="P:regulation of gene expression"/>
    <property type="evidence" value="ECO:0007669"/>
    <property type="project" value="UniProtKB-ARBA"/>
</dbReference>
<evidence type="ECO:0000256" key="3">
    <source>
        <dbReference type="ARBA" id="ARBA00022692"/>
    </source>
</evidence>
<dbReference type="GO" id="GO:0012505">
    <property type="term" value="C:endomembrane system"/>
    <property type="evidence" value="ECO:0007669"/>
    <property type="project" value="UniProtKB-SubCell"/>
</dbReference>
<dbReference type="InterPro" id="IPR011993">
    <property type="entry name" value="PH-like_dom_sf"/>
</dbReference>
<dbReference type="EMBL" id="QBIY01011141">
    <property type="protein sequence ID" value="RXN35097.1"/>
    <property type="molecule type" value="Genomic_DNA"/>
</dbReference>
<accession>A0A498N285</accession>
<dbReference type="Pfam" id="PF15316">
    <property type="entry name" value="MDFI"/>
    <property type="match status" value="1"/>
</dbReference>
<comment type="similarity">
    <text evidence="2">Belongs to the TMEM106 family.</text>
</comment>
<evidence type="ECO:0000313" key="12">
    <source>
        <dbReference type="Proteomes" id="UP000290572"/>
    </source>
</evidence>
<dbReference type="InterPro" id="IPR026134">
    <property type="entry name" value="MDFI/MDFIC"/>
</dbReference>
<evidence type="ECO:0000256" key="6">
    <source>
        <dbReference type="ARBA" id="ARBA00025778"/>
    </source>
</evidence>
<dbReference type="AlphaFoldDB" id="A0A498N285"/>
<organism evidence="10 12">
    <name type="scientific">Labeo rohita</name>
    <name type="common">Indian major carp</name>
    <name type="synonym">Cyprinus rohita</name>
    <dbReference type="NCBI Taxonomy" id="84645"/>
    <lineage>
        <taxon>Eukaryota</taxon>
        <taxon>Metazoa</taxon>
        <taxon>Chordata</taxon>
        <taxon>Craniata</taxon>
        <taxon>Vertebrata</taxon>
        <taxon>Euteleostomi</taxon>
        <taxon>Actinopterygii</taxon>
        <taxon>Neopterygii</taxon>
        <taxon>Teleostei</taxon>
        <taxon>Ostariophysi</taxon>
        <taxon>Cypriniformes</taxon>
        <taxon>Cyprinidae</taxon>
        <taxon>Labeoninae</taxon>
        <taxon>Labeonini</taxon>
        <taxon>Labeo</taxon>
    </lineage>
</organism>
<dbReference type="STRING" id="84645.A0A498N285"/>
<dbReference type="Proteomes" id="UP000290572">
    <property type="component" value="Unassembled WGS sequence"/>
</dbReference>
<dbReference type="Pfam" id="PF21002">
    <property type="entry name" value="TMEM106_N"/>
    <property type="match status" value="1"/>
</dbReference>
<dbReference type="EMBL" id="QBIY01011887">
    <property type="protein sequence ID" value="RXN28278.1"/>
    <property type="molecule type" value="Genomic_DNA"/>
</dbReference>